<sequence>MMSHLFQAQVKPQILNSYHIRTIQLVSLSLSHAPLNHHHQQYARQSLLLHIPPLHPVPSLDITPIASSPHSHNEDLQEFTNLQPTLMIPQAISHELIRKILLEHCQLLHMIPFVDVTN</sequence>
<keyword evidence="2" id="KW-1185">Reference proteome</keyword>
<proteinExistence type="predicted"/>
<gene>
    <name evidence="1" type="ORF">O181_006399</name>
</gene>
<comment type="caution">
    <text evidence="1">The sequence shown here is derived from an EMBL/GenBank/DDBJ whole genome shotgun (WGS) entry which is preliminary data.</text>
</comment>
<evidence type="ECO:0000313" key="2">
    <source>
        <dbReference type="Proteomes" id="UP000765509"/>
    </source>
</evidence>
<dbReference type="Proteomes" id="UP000765509">
    <property type="component" value="Unassembled WGS sequence"/>
</dbReference>
<dbReference type="EMBL" id="AVOT02001370">
    <property type="protein sequence ID" value="MBW0466684.1"/>
    <property type="molecule type" value="Genomic_DNA"/>
</dbReference>
<organism evidence="1 2">
    <name type="scientific">Austropuccinia psidii MF-1</name>
    <dbReference type="NCBI Taxonomy" id="1389203"/>
    <lineage>
        <taxon>Eukaryota</taxon>
        <taxon>Fungi</taxon>
        <taxon>Dikarya</taxon>
        <taxon>Basidiomycota</taxon>
        <taxon>Pucciniomycotina</taxon>
        <taxon>Pucciniomycetes</taxon>
        <taxon>Pucciniales</taxon>
        <taxon>Sphaerophragmiaceae</taxon>
        <taxon>Austropuccinia</taxon>
    </lineage>
</organism>
<reference evidence="1" key="1">
    <citation type="submission" date="2021-03" db="EMBL/GenBank/DDBJ databases">
        <title>Draft genome sequence of rust myrtle Austropuccinia psidii MF-1, a brazilian biotype.</title>
        <authorList>
            <person name="Quecine M.C."/>
            <person name="Pachon D.M.R."/>
            <person name="Bonatelli M.L."/>
            <person name="Correr F.H."/>
            <person name="Franceschini L.M."/>
            <person name="Leite T.F."/>
            <person name="Margarido G.R.A."/>
            <person name="Almeida C.A."/>
            <person name="Ferrarezi J.A."/>
            <person name="Labate C.A."/>
        </authorList>
    </citation>
    <scope>NUCLEOTIDE SEQUENCE</scope>
    <source>
        <strain evidence="1">MF-1</strain>
    </source>
</reference>
<protein>
    <submittedName>
        <fullName evidence="1">Uncharacterized protein</fullName>
    </submittedName>
</protein>
<accession>A0A9Q3BK09</accession>
<name>A0A9Q3BK09_9BASI</name>
<evidence type="ECO:0000313" key="1">
    <source>
        <dbReference type="EMBL" id="MBW0466684.1"/>
    </source>
</evidence>
<dbReference type="AlphaFoldDB" id="A0A9Q3BK09"/>